<comment type="caution">
    <text evidence="12">The sequence shown here is derived from an EMBL/GenBank/DDBJ whole genome shotgun (WGS) entry which is preliminary data.</text>
</comment>
<keyword evidence="7" id="KW-0269">Exonuclease</keyword>
<organism evidence="12 13">
    <name type="scientific">Cryomyces minteri</name>
    <dbReference type="NCBI Taxonomy" id="331657"/>
    <lineage>
        <taxon>Eukaryota</taxon>
        <taxon>Fungi</taxon>
        <taxon>Dikarya</taxon>
        <taxon>Ascomycota</taxon>
        <taxon>Pezizomycotina</taxon>
        <taxon>Dothideomycetes</taxon>
        <taxon>Dothideomycetes incertae sedis</taxon>
        <taxon>Cryomyces</taxon>
    </lineage>
</organism>
<dbReference type="Pfam" id="PF00929">
    <property type="entry name" value="RNase_T"/>
    <property type="match status" value="1"/>
</dbReference>
<dbReference type="PANTHER" id="PTHR12801:SF45">
    <property type="entry name" value="RNA EXONUCLEASE 4"/>
    <property type="match status" value="1"/>
</dbReference>
<dbReference type="InterPro" id="IPR047021">
    <property type="entry name" value="REXO1/3/4-like"/>
</dbReference>
<dbReference type="GO" id="GO:0000027">
    <property type="term" value="P:ribosomal large subunit assembly"/>
    <property type="evidence" value="ECO:0007669"/>
    <property type="project" value="TreeGrafter"/>
</dbReference>
<feature type="region of interest" description="Disordered" evidence="10">
    <location>
        <begin position="308"/>
        <end position="361"/>
    </location>
</feature>
<dbReference type="Gene3D" id="3.30.420.10">
    <property type="entry name" value="Ribonuclease H-like superfamily/Ribonuclease H"/>
    <property type="match status" value="1"/>
</dbReference>
<evidence type="ECO:0000256" key="9">
    <source>
        <dbReference type="ARBA" id="ARBA00025599"/>
    </source>
</evidence>
<dbReference type="GO" id="GO:0008408">
    <property type="term" value="F:3'-5' exonuclease activity"/>
    <property type="evidence" value="ECO:0007669"/>
    <property type="project" value="InterPro"/>
</dbReference>
<proteinExistence type="inferred from homology"/>
<evidence type="ECO:0000313" key="13">
    <source>
        <dbReference type="Proteomes" id="UP000308768"/>
    </source>
</evidence>
<feature type="domain" description="Exonuclease" evidence="11">
    <location>
        <begin position="140"/>
        <end position="306"/>
    </location>
</feature>
<sequence>MPGVELQNLSSNWKNLQKSLQKDKPTTTAPNPLKRKTTSDALPVSHSNGVKRKKLETRNIQGPERRRRKMGSYLSKEPPVQPKPAASPSASLALFAEDNDIPAADVAAAYKLDRVKTAAASTPQQDVLNSGLNPAAVPGKYIALDCEMVGTGPPPATDSVLARVSLVNYHGQLLYDSYVLPPPNIAITDYRTFVSGIQPHHLRPGTARPFRHVQRDVAALLAGRVLVGHALKNDLAVLVLAHPQRDIRDTARHAAFRKLSAGRTPALKRLAREVLGVEIQGSEHSSVEDARAAMLLFRREKVAFEEENARRWGRSRRRGQAAVRGVEEDEDEEGTEEEGGGGAADGKKSSARKKKKKKGRR</sequence>
<dbReference type="InterPro" id="IPR037431">
    <property type="entry name" value="REX4_DEDDh_dom"/>
</dbReference>
<keyword evidence="8" id="KW-0539">Nucleus</keyword>
<dbReference type="Proteomes" id="UP000308768">
    <property type="component" value="Unassembled WGS sequence"/>
</dbReference>
<evidence type="ECO:0000256" key="6">
    <source>
        <dbReference type="ARBA" id="ARBA00022801"/>
    </source>
</evidence>
<dbReference type="SUPFAM" id="SSF53098">
    <property type="entry name" value="Ribonuclease H-like"/>
    <property type="match status" value="1"/>
</dbReference>
<evidence type="ECO:0000259" key="11">
    <source>
        <dbReference type="SMART" id="SM00479"/>
    </source>
</evidence>
<evidence type="ECO:0000256" key="8">
    <source>
        <dbReference type="ARBA" id="ARBA00023242"/>
    </source>
</evidence>
<comment type="subcellular location">
    <subcellularLocation>
        <location evidence="1">Nucleus</location>
    </subcellularLocation>
</comment>
<dbReference type="InterPro" id="IPR012337">
    <property type="entry name" value="RNaseH-like_sf"/>
</dbReference>
<dbReference type="CDD" id="cd06144">
    <property type="entry name" value="REX4_like"/>
    <property type="match status" value="1"/>
</dbReference>
<evidence type="ECO:0000313" key="12">
    <source>
        <dbReference type="EMBL" id="TKA71623.1"/>
    </source>
</evidence>
<dbReference type="GO" id="GO:0006364">
    <property type="term" value="P:rRNA processing"/>
    <property type="evidence" value="ECO:0007669"/>
    <property type="project" value="UniProtKB-KW"/>
</dbReference>
<name>A0A4U0X924_9PEZI</name>
<evidence type="ECO:0000256" key="4">
    <source>
        <dbReference type="ARBA" id="ARBA00022552"/>
    </source>
</evidence>
<dbReference type="GO" id="GO:0005634">
    <property type="term" value="C:nucleus"/>
    <property type="evidence" value="ECO:0007669"/>
    <property type="project" value="UniProtKB-SubCell"/>
</dbReference>
<evidence type="ECO:0000256" key="2">
    <source>
        <dbReference type="ARBA" id="ARBA00010489"/>
    </source>
</evidence>
<feature type="region of interest" description="Disordered" evidence="10">
    <location>
        <begin position="1"/>
        <end position="88"/>
    </location>
</feature>
<dbReference type="FunFam" id="3.30.420.10:FF:000007">
    <property type="entry name" value="Interferon-stimulated exonuclease gene 20"/>
    <property type="match status" value="1"/>
</dbReference>
<evidence type="ECO:0000256" key="10">
    <source>
        <dbReference type="SAM" id="MobiDB-lite"/>
    </source>
</evidence>
<dbReference type="SMART" id="SM00479">
    <property type="entry name" value="EXOIII"/>
    <property type="match status" value="1"/>
</dbReference>
<feature type="compositionally biased region" description="Acidic residues" evidence="10">
    <location>
        <begin position="327"/>
        <end position="339"/>
    </location>
</feature>
<keyword evidence="13" id="KW-1185">Reference proteome</keyword>
<evidence type="ECO:0000256" key="1">
    <source>
        <dbReference type="ARBA" id="ARBA00004123"/>
    </source>
</evidence>
<evidence type="ECO:0000256" key="5">
    <source>
        <dbReference type="ARBA" id="ARBA00022722"/>
    </source>
</evidence>
<dbReference type="InterPro" id="IPR013520">
    <property type="entry name" value="Ribonucl_H"/>
</dbReference>
<feature type="compositionally biased region" description="Polar residues" evidence="10">
    <location>
        <begin position="7"/>
        <end position="19"/>
    </location>
</feature>
<keyword evidence="5" id="KW-0540">Nuclease</keyword>
<dbReference type="AlphaFoldDB" id="A0A4U0X924"/>
<dbReference type="STRING" id="331657.A0A4U0X924"/>
<protein>
    <recommendedName>
        <fullName evidence="3">RNA exonuclease 4</fullName>
    </recommendedName>
</protein>
<comment type="similarity">
    <text evidence="2">Belongs to the REXO4 family.</text>
</comment>
<dbReference type="InterPro" id="IPR036397">
    <property type="entry name" value="RNaseH_sf"/>
</dbReference>
<feature type="compositionally biased region" description="Basic residues" evidence="10">
    <location>
        <begin position="349"/>
        <end position="361"/>
    </location>
</feature>
<keyword evidence="4" id="KW-0698">rRNA processing</keyword>
<reference evidence="12 13" key="1">
    <citation type="submission" date="2017-03" db="EMBL/GenBank/DDBJ databases">
        <title>Genomes of endolithic fungi from Antarctica.</title>
        <authorList>
            <person name="Coleine C."/>
            <person name="Masonjones S."/>
            <person name="Stajich J.E."/>
        </authorList>
    </citation>
    <scope>NUCLEOTIDE SEQUENCE [LARGE SCALE GENOMIC DNA]</scope>
    <source>
        <strain evidence="12 13">CCFEE 5187</strain>
    </source>
</reference>
<evidence type="ECO:0000256" key="7">
    <source>
        <dbReference type="ARBA" id="ARBA00022839"/>
    </source>
</evidence>
<dbReference type="GO" id="GO:0003676">
    <property type="term" value="F:nucleic acid binding"/>
    <property type="evidence" value="ECO:0007669"/>
    <property type="project" value="InterPro"/>
</dbReference>
<gene>
    <name evidence="12" type="ORF">B0A49_03026</name>
</gene>
<keyword evidence="6" id="KW-0378">Hydrolase</keyword>
<dbReference type="EMBL" id="NAJN01000553">
    <property type="protein sequence ID" value="TKA71623.1"/>
    <property type="molecule type" value="Genomic_DNA"/>
</dbReference>
<comment type="function">
    <text evidence="9">Exoribonuclease involved in ribosome biosynthesis. Involved in the processing of ITS1, the internal transcribed spacer localized between the 18S and 5.8S rRNAs.</text>
</comment>
<dbReference type="OrthoDB" id="8191639at2759"/>
<accession>A0A4U0X924</accession>
<evidence type="ECO:0000256" key="3">
    <source>
        <dbReference type="ARBA" id="ARBA00016937"/>
    </source>
</evidence>
<dbReference type="PANTHER" id="PTHR12801">
    <property type="entry name" value="RNA EXONUCLEASE REXO1 / RECO3 FAMILY MEMBER-RELATED"/>
    <property type="match status" value="1"/>
</dbReference>